<accession>A0AAE9PRN2</accession>
<organism evidence="1 2">
    <name type="scientific">Escherichia phage A5-4</name>
    <dbReference type="NCBI Taxonomy" id="2996162"/>
    <lineage>
        <taxon>Viruses</taxon>
        <taxon>Duplodnaviria</taxon>
        <taxon>Heunggongvirae</taxon>
        <taxon>Uroviricota</taxon>
        <taxon>Caudoviricetes</taxon>
        <taxon>Vequintavirinae</taxon>
    </lineage>
</organism>
<protein>
    <recommendedName>
        <fullName evidence="3">HNH homing endonuclease</fullName>
    </recommendedName>
</protein>
<reference evidence="1 2" key="1">
    <citation type="submission" date="2022-10" db="EMBL/GenBank/DDBJ databases">
        <authorList>
            <person name="Cortes-Martin A."/>
            <person name="Buttimer C.T.H."/>
            <person name="Hill C."/>
        </authorList>
    </citation>
    <scope>NUCLEOTIDE SEQUENCE [LARGE SCALE GENOMIC DNA]</scope>
</reference>
<dbReference type="EMBL" id="OP744025">
    <property type="protein sequence ID" value="UZZ64239.1"/>
    <property type="molecule type" value="Genomic_DNA"/>
</dbReference>
<sequence>MLISSEEDHVEYKDYFGYKVYEDGTIIGRRGKPMAAVDNGRGYLIVSLYLNKRTTTKAVHVLVAECFVPNPEGLPEVDHKWPDKRNNHYSNLQWTTRGGNIKKTFADKCRSATGVDNARSIVTEEEVREICNFLGQGYGSAQIRDMGYPYNVVRSIKIRKNWTHISCDYTWS</sequence>
<dbReference type="Gene3D" id="3.90.75.20">
    <property type="match status" value="1"/>
</dbReference>
<keyword evidence="2" id="KW-1185">Reference proteome</keyword>
<dbReference type="InterPro" id="IPR044925">
    <property type="entry name" value="His-Me_finger_sf"/>
</dbReference>
<gene>
    <name evidence="1" type="ORF">A54_275</name>
</gene>
<name>A0AAE9PRN2_9CAUD</name>
<dbReference type="Proteomes" id="UP001236076">
    <property type="component" value="Segment"/>
</dbReference>
<evidence type="ECO:0008006" key="3">
    <source>
        <dbReference type="Google" id="ProtNLM"/>
    </source>
</evidence>
<evidence type="ECO:0000313" key="2">
    <source>
        <dbReference type="Proteomes" id="UP001236076"/>
    </source>
</evidence>
<evidence type="ECO:0000313" key="1">
    <source>
        <dbReference type="EMBL" id="UZZ64239.1"/>
    </source>
</evidence>
<proteinExistence type="predicted"/>
<dbReference type="SUPFAM" id="SSF54060">
    <property type="entry name" value="His-Me finger endonucleases"/>
    <property type="match status" value="1"/>
</dbReference>